<organism evidence="2">
    <name type="scientific">Thermodesulfovibrio obliviosus</name>
    <dbReference type="NCBI Taxonomy" id="3118332"/>
    <lineage>
        <taxon>Bacteria</taxon>
        <taxon>Pseudomonadati</taxon>
        <taxon>Nitrospirota</taxon>
        <taxon>Thermodesulfovibrionia</taxon>
        <taxon>Thermodesulfovibrionales</taxon>
        <taxon>Thermodesulfovibrionaceae</taxon>
        <taxon>Thermodesulfovibrio</taxon>
    </lineage>
</organism>
<dbReference type="KEGG" id="tob:V4D31_05250"/>
<name>A0AAU8GZB0_9BACT</name>
<dbReference type="RefSeq" id="WP_353685420.1">
    <property type="nucleotide sequence ID" value="NZ_CP144374.1"/>
</dbReference>
<reference evidence="2" key="1">
    <citation type="submission" date="2024-01" db="EMBL/GenBank/DDBJ databases">
        <title>The first autotrophic representatives of the genus Thermodesulfovibrio.</title>
        <authorList>
            <person name="Maltseva A.I."/>
            <person name="Elcheninov A.G."/>
            <person name="Kublanov I.V."/>
            <person name="Lebedinsky A.V."/>
            <person name="Frolov E.N."/>
        </authorList>
    </citation>
    <scope>NUCLEOTIDE SEQUENCE</scope>
    <source>
        <strain evidence="2">3462-1</strain>
    </source>
</reference>
<sequence>MHIVALGYKEKKQEKGGMARDKGHRRKYQPIPCSNRVKIPPIKPTGKIRRKQKQSIPATVAGFSKN</sequence>
<evidence type="ECO:0000256" key="1">
    <source>
        <dbReference type="SAM" id="MobiDB-lite"/>
    </source>
</evidence>
<protein>
    <submittedName>
        <fullName evidence="2">Uncharacterized protein</fullName>
    </submittedName>
</protein>
<gene>
    <name evidence="2" type="ORF">V4D31_05250</name>
</gene>
<proteinExistence type="predicted"/>
<accession>A0AAU8GZB0</accession>
<feature type="compositionally biased region" description="Basic and acidic residues" evidence="1">
    <location>
        <begin position="8"/>
        <end position="21"/>
    </location>
</feature>
<evidence type="ECO:0000313" key="2">
    <source>
        <dbReference type="EMBL" id="XCH47759.1"/>
    </source>
</evidence>
<dbReference type="AlphaFoldDB" id="A0AAU8GZB0"/>
<feature type="region of interest" description="Disordered" evidence="1">
    <location>
        <begin position="1"/>
        <end position="66"/>
    </location>
</feature>
<dbReference type="EMBL" id="CP144374">
    <property type="protein sequence ID" value="XCH47759.1"/>
    <property type="molecule type" value="Genomic_DNA"/>
</dbReference>